<dbReference type="InterPro" id="IPR009721">
    <property type="entry name" value="O-acyltransferase_WSD1_C"/>
</dbReference>
<proteinExistence type="predicted"/>
<feature type="domain" description="O-acyltransferase WSD1 C-terminal" evidence="3">
    <location>
        <begin position="487"/>
        <end position="626"/>
    </location>
</feature>
<feature type="region of interest" description="Disordered" evidence="1">
    <location>
        <begin position="642"/>
        <end position="687"/>
    </location>
</feature>
<dbReference type="EMBL" id="JAXCGZ010013563">
    <property type="protein sequence ID" value="KAK7072287.1"/>
    <property type="molecule type" value="Genomic_DNA"/>
</dbReference>
<gene>
    <name evidence="4" type="ORF">SK128_028031</name>
</gene>
<dbReference type="GO" id="GO:0019432">
    <property type="term" value="P:triglyceride biosynthetic process"/>
    <property type="evidence" value="ECO:0007669"/>
    <property type="project" value="TreeGrafter"/>
</dbReference>
<dbReference type="GO" id="GO:0005886">
    <property type="term" value="C:plasma membrane"/>
    <property type="evidence" value="ECO:0007669"/>
    <property type="project" value="TreeGrafter"/>
</dbReference>
<feature type="compositionally biased region" description="Low complexity" evidence="1">
    <location>
        <begin position="642"/>
        <end position="653"/>
    </location>
</feature>
<name>A0AAN8WWI5_HALRR</name>
<feature type="chain" id="PRO_5043004466" description="O-acyltransferase WSD1 C-terminal domain-containing protein" evidence="2">
    <location>
        <begin position="24"/>
        <end position="687"/>
    </location>
</feature>
<accession>A0AAN8WWI5</accession>
<dbReference type="Proteomes" id="UP001381693">
    <property type="component" value="Unassembled WGS sequence"/>
</dbReference>
<dbReference type="Pfam" id="PF06974">
    <property type="entry name" value="WS_DGAT_C"/>
    <property type="match status" value="1"/>
</dbReference>
<evidence type="ECO:0000256" key="2">
    <source>
        <dbReference type="SAM" id="SignalP"/>
    </source>
</evidence>
<evidence type="ECO:0000259" key="3">
    <source>
        <dbReference type="Pfam" id="PF06974"/>
    </source>
</evidence>
<keyword evidence="2" id="KW-0732">Signal</keyword>
<comment type="caution">
    <text evidence="4">The sequence shown here is derived from an EMBL/GenBank/DDBJ whole genome shotgun (WGS) entry which is preliminary data.</text>
</comment>
<keyword evidence="5" id="KW-1185">Reference proteome</keyword>
<organism evidence="4 5">
    <name type="scientific">Halocaridina rubra</name>
    <name type="common">Hawaiian red shrimp</name>
    <dbReference type="NCBI Taxonomy" id="373956"/>
    <lineage>
        <taxon>Eukaryota</taxon>
        <taxon>Metazoa</taxon>
        <taxon>Ecdysozoa</taxon>
        <taxon>Arthropoda</taxon>
        <taxon>Crustacea</taxon>
        <taxon>Multicrustacea</taxon>
        <taxon>Malacostraca</taxon>
        <taxon>Eumalacostraca</taxon>
        <taxon>Eucarida</taxon>
        <taxon>Decapoda</taxon>
        <taxon>Pleocyemata</taxon>
        <taxon>Caridea</taxon>
        <taxon>Atyoidea</taxon>
        <taxon>Atyidae</taxon>
        <taxon>Halocaridina</taxon>
    </lineage>
</organism>
<evidence type="ECO:0000313" key="5">
    <source>
        <dbReference type="Proteomes" id="UP001381693"/>
    </source>
</evidence>
<reference evidence="4 5" key="1">
    <citation type="submission" date="2023-11" db="EMBL/GenBank/DDBJ databases">
        <title>Halocaridina rubra genome assembly.</title>
        <authorList>
            <person name="Smith C."/>
        </authorList>
    </citation>
    <scope>NUCLEOTIDE SEQUENCE [LARGE SCALE GENOMIC DNA]</scope>
    <source>
        <strain evidence="4">EP-1</strain>
        <tissue evidence="4">Whole</tissue>
    </source>
</reference>
<dbReference type="AlphaFoldDB" id="A0AAN8WWI5"/>
<feature type="signal peptide" evidence="2">
    <location>
        <begin position="1"/>
        <end position="23"/>
    </location>
</feature>
<dbReference type="PANTHER" id="PTHR31650">
    <property type="entry name" value="O-ACYLTRANSFERASE (WSD1-LIKE) FAMILY PROTEIN"/>
    <property type="match status" value="1"/>
</dbReference>
<dbReference type="InterPro" id="IPR045034">
    <property type="entry name" value="O-acyltransferase_WSD1-like"/>
</dbReference>
<evidence type="ECO:0000313" key="4">
    <source>
        <dbReference type="EMBL" id="KAK7072287.1"/>
    </source>
</evidence>
<dbReference type="GO" id="GO:0008374">
    <property type="term" value="F:O-acyltransferase activity"/>
    <property type="evidence" value="ECO:0007669"/>
    <property type="project" value="InterPro"/>
</dbReference>
<sequence>MARIGIKCWRICVGWWAVTFIEGVQELTGVTARTTLEEPDSPGMETLLFCLSGTPHITYLKEKIQKDILDRRGSDGKILHPNFRRRVLKICGYYAWGRHESFDISQHVTTAPMHHRGRIITTRNIQEYVSEVISSPLPDDLPPWRVVMITITDGGSEGEGETWIVARAHHLLATQLNFPASLVSAYPDPWQNPATRGLKLLSAPAATSKLTESLISMGKAKLETGKQLLNHWWIVRRDSVLHPLHVAVEETLKMAHKATPRKEFHTHIARQVGIWINFVGMFWRKVNRKANSLITMLYTSLYTETLYHGFLSLCHFTSCTLWWMIVWFVKLPVFTWKSTKQLYCWYAKRNENENYVILKDAMVEIYWMTRAIVTLPRLVLEEMLSIRGVTPLMGWVGRRQRTLSSRGLGRTGSNAVAWSDAVPLSTAKGVRGATGATISEILLTACAGAVRDYLRVTGLPVPDEVCCTVPVYSQRWAENRESAKTPGLVTLALPTGATDASSTLYTVRKSMEKIRRYPERYLASVWLMRNVAYFLPESLLGSTFRALSVRYPVVMSNLAGPSKPTSVWGHELLNVFYWRPPQCGAVLSICVTSYENRAHLGVMVDGRTVPNAAAIPQAFVTHLNELAVEAGVKLVRQCSRSWSRGSSPGSSPSSTPPPTPTSPHKTTFPYWNKPKISKSTRRQSFAF</sequence>
<protein>
    <recommendedName>
        <fullName evidence="3">O-acyltransferase WSD1 C-terminal domain-containing protein</fullName>
    </recommendedName>
</protein>
<evidence type="ECO:0000256" key="1">
    <source>
        <dbReference type="SAM" id="MobiDB-lite"/>
    </source>
</evidence>
<dbReference type="PANTHER" id="PTHR31650:SF23">
    <property type="entry name" value="GH11223P"/>
    <property type="match status" value="1"/>
</dbReference>